<keyword evidence="1" id="KW-0902">Two-component regulatory system</keyword>
<dbReference type="SUPFAM" id="SSF47226">
    <property type="entry name" value="Histidine-containing phosphotransfer domain, HPT domain"/>
    <property type="match status" value="1"/>
</dbReference>
<evidence type="ECO:0000256" key="2">
    <source>
        <dbReference type="PROSITE-ProRule" id="PRU00110"/>
    </source>
</evidence>
<dbReference type="PROSITE" id="PS50894">
    <property type="entry name" value="HPT"/>
    <property type="match status" value="1"/>
</dbReference>
<organism evidence="4 5">
    <name type="scientific">Rhodoplanes roseus</name>
    <dbReference type="NCBI Taxonomy" id="29409"/>
    <lineage>
        <taxon>Bacteria</taxon>
        <taxon>Pseudomonadati</taxon>
        <taxon>Pseudomonadota</taxon>
        <taxon>Alphaproteobacteria</taxon>
        <taxon>Hyphomicrobiales</taxon>
        <taxon>Nitrobacteraceae</taxon>
        <taxon>Rhodoplanes</taxon>
    </lineage>
</organism>
<gene>
    <name evidence="4" type="ORF">CH341_12150</name>
</gene>
<keyword evidence="5" id="KW-1185">Reference proteome</keyword>
<dbReference type="EMBL" id="NPEX01000067">
    <property type="protein sequence ID" value="RAI43874.1"/>
    <property type="molecule type" value="Genomic_DNA"/>
</dbReference>
<evidence type="ECO:0000313" key="4">
    <source>
        <dbReference type="EMBL" id="RAI43874.1"/>
    </source>
</evidence>
<dbReference type="GO" id="GO:0004672">
    <property type="term" value="F:protein kinase activity"/>
    <property type="evidence" value="ECO:0007669"/>
    <property type="project" value="UniProtKB-ARBA"/>
</dbReference>
<proteinExistence type="predicted"/>
<dbReference type="CDD" id="cd00088">
    <property type="entry name" value="HPT"/>
    <property type="match status" value="1"/>
</dbReference>
<dbReference type="GO" id="GO:0000160">
    <property type="term" value="P:phosphorelay signal transduction system"/>
    <property type="evidence" value="ECO:0007669"/>
    <property type="project" value="UniProtKB-KW"/>
</dbReference>
<name>A0A327L0T6_9BRAD</name>
<keyword evidence="2" id="KW-0597">Phosphoprotein</keyword>
<protein>
    <recommendedName>
        <fullName evidence="3">HPt domain-containing protein</fullName>
    </recommendedName>
</protein>
<dbReference type="RefSeq" id="WP_111419301.1">
    <property type="nucleotide sequence ID" value="NZ_NPEX01000067.1"/>
</dbReference>
<evidence type="ECO:0000256" key="1">
    <source>
        <dbReference type="ARBA" id="ARBA00023012"/>
    </source>
</evidence>
<evidence type="ECO:0000313" key="5">
    <source>
        <dbReference type="Proteomes" id="UP000249130"/>
    </source>
</evidence>
<feature type="modified residue" description="Phosphohistidine" evidence="2">
    <location>
        <position position="107"/>
    </location>
</feature>
<dbReference type="InterPro" id="IPR036641">
    <property type="entry name" value="HPT_dom_sf"/>
</dbReference>
<feature type="domain" description="HPt" evidence="3">
    <location>
        <begin position="68"/>
        <end position="161"/>
    </location>
</feature>
<dbReference type="InterPro" id="IPR008207">
    <property type="entry name" value="Sig_transdc_His_kin_Hpt_dom"/>
</dbReference>
<accession>A0A327L0T6</accession>
<evidence type="ECO:0000259" key="3">
    <source>
        <dbReference type="PROSITE" id="PS50894"/>
    </source>
</evidence>
<dbReference type="Proteomes" id="UP000249130">
    <property type="component" value="Unassembled WGS sequence"/>
</dbReference>
<dbReference type="Gene3D" id="1.20.120.160">
    <property type="entry name" value="HPT domain"/>
    <property type="match status" value="1"/>
</dbReference>
<sequence>MNEFLAKPVRKQQMVEAIVRVLDASAVSASCGVLPEWDVPGLSSDRGKPIHDPVLDTVVFEALVSEIGSDGTRETIGVFLQETESRIKRLRRLSNTAERQRIVTEAHTLKGASASLGLRELSGLARILEADATEAPESSVQRNIDSVAQAFARARETIAADPRMVA</sequence>
<dbReference type="Pfam" id="PF01627">
    <property type="entry name" value="Hpt"/>
    <property type="match status" value="1"/>
</dbReference>
<dbReference type="AlphaFoldDB" id="A0A327L0T6"/>
<reference evidence="4 5" key="1">
    <citation type="submission" date="2017-07" db="EMBL/GenBank/DDBJ databases">
        <title>Draft Genome Sequences of Select Purple Nonsulfur Bacteria.</title>
        <authorList>
            <person name="Lasarre B."/>
            <person name="Mckinlay J.B."/>
        </authorList>
    </citation>
    <scope>NUCLEOTIDE SEQUENCE [LARGE SCALE GENOMIC DNA]</scope>
    <source>
        <strain evidence="4 5">DSM 5909</strain>
    </source>
</reference>
<comment type="caution">
    <text evidence="4">The sequence shown here is derived from an EMBL/GenBank/DDBJ whole genome shotgun (WGS) entry which is preliminary data.</text>
</comment>